<reference evidence="3 4" key="1">
    <citation type="submission" date="2021-02" db="EMBL/GenBank/DDBJ databases">
        <title>Safari Cat Assemblies.</title>
        <authorList>
            <person name="Bredemeyer K.R."/>
            <person name="Murphy W.J."/>
        </authorList>
    </citation>
    <scope>NUCLEOTIDE SEQUENCE [LARGE SCALE GENOMIC DNA]</scope>
</reference>
<dbReference type="PROSITE" id="PS50249">
    <property type="entry name" value="MPN"/>
    <property type="match status" value="1"/>
</dbReference>
<feature type="compositionally biased region" description="Low complexity" evidence="1">
    <location>
        <begin position="1"/>
        <end position="27"/>
    </location>
</feature>
<evidence type="ECO:0000259" key="2">
    <source>
        <dbReference type="PROSITE" id="PS50249"/>
    </source>
</evidence>
<gene>
    <name evidence="3" type="primary">EIF3F</name>
</gene>
<dbReference type="SMART" id="SM00232">
    <property type="entry name" value="JAB_MPN"/>
    <property type="match status" value="1"/>
</dbReference>
<dbReference type="Ensembl" id="ENSFCTT00005067704.1">
    <property type="protein sequence ID" value="ENSFCTP00005048649.1"/>
    <property type="gene ID" value="ENSFCTG00005023632.1"/>
</dbReference>
<dbReference type="Pfam" id="PF01398">
    <property type="entry name" value="JAB"/>
    <property type="match status" value="1"/>
</dbReference>
<feature type="compositionally biased region" description="Low complexity" evidence="1">
    <location>
        <begin position="55"/>
        <end position="91"/>
    </location>
</feature>
<evidence type="ECO:0000256" key="1">
    <source>
        <dbReference type="SAM" id="MobiDB-lite"/>
    </source>
</evidence>
<dbReference type="PANTHER" id="PTHR10540">
    <property type="entry name" value="EUKARYOTIC TRANSLATION INITIATION FACTOR 3 SUBUNIT F-RELATED"/>
    <property type="match status" value="1"/>
</dbReference>
<reference evidence="3" key="3">
    <citation type="submission" date="2025-09" db="UniProtKB">
        <authorList>
            <consortium name="Ensembl"/>
        </authorList>
    </citation>
    <scope>IDENTIFICATION</scope>
    <source>
        <strain evidence="3">breed Abyssinian</strain>
    </source>
</reference>
<dbReference type="InterPro" id="IPR027531">
    <property type="entry name" value="eIF3f"/>
</dbReference>
<organism evidence="3 4">
    <name type="scientific">Felis catus</name>
    <name type="common">Cat</name>
    <name type="synonym">Felis silvestris catus</name>
    <dbReference type="NCBI Taxonomy" id="9685"/>
    <lineage>
        <taxon>Eukaryota</taxon>
        <taxon>Metazoa</taxon>
        <taxon>Chordata</taxon>
        <taxon>Craniata</taxon>
        <taxon>Vertebrata</taxon>
        <taxon>Euteleostomi</taxon>
        <taxon>Mammalia</taxon>
        <taxon>Eutheria</taxon>
        <taxon>Laurasiatheria</taxon>
        <taxon>Carnivora</taxon>
        <taxon>Feliformia</taxon>
        <taxon>Felidae</taxon>
        <taxon>Felinae</taxon>
        <taxon>Felis</taxon>
    </lineage>
</organism>
<reference evidence="3" key="2">
    <citation type="submission" date="2025-08" db="UniProtKB">
        <authorList>
            <consortium name="Ensembl"/>
        </authorList>
    </citation>
    <scope>IDENTIFICATION</scope>
    <source>
        <strain evidence="3">breed Abyssinian</strain>
    </source>
</reference>
<protein>
    <recommendedName>
        <fullName evidence="2">MPN domain-containing protein</fullName>
    </recommendedName>
</protein>
<name>A0ABI7ZNH0_FELCA</name>
<feature type="compositionally biased region" description="Pro residues" evidence="1">
    <location>
        <begin position="28"/>
        <end position="54"/>
    </location>
</feature>
<dbReference type="InterPro" id="IPR000555">
    <property type="entry name" value="JAMM/MPN+_dom"/>
</dbReference>
<evidence type="ECO:0000313" key="4">
    <source>
        <dbReference type="Proteomes" id="UP000823872"/>
    </source>
</evidence>
<sequence>MATPAAPASASAATPAPAAAPAAASPSVPVPSPTPASAPAPSPAPAPVPAPTPAPASSSDAAAAAATTAAPGQTSASAPAPAQTPAQSLPGPALPGPFPGGRVVRLHPVILASIVDSYERRNEGAARVIGTLLGTVDKHSVEVTNCFSVPHNESEDEVAVDMEFAKNMYELHKKVSPNELILGWYATGHDITEHSVLIHEYYSREAPNPIHLTVDTSLQNGRMSIKAYVSTLMGVPGRTMGVMFTPLTVKYAYYDTERIGVDLIMKTCFSPNRVIGLSSDLQQVGGASARIQDALSTVLQYAEDVLVRRGKARKEEGIDLHSEISERCTGEVTVPGGEN</sequence>
<dbReference type="Gene3D" id="3.40.140.10">
    <property type="entry name" value="Cytidine Deaminase, domain 2"/>
    <property type="match status" value="1"/>
</dbReference>
<keyword evidence="4" id="KW-1185">Reference proteome</keyword>
<proteinExistence type="predicted"/>
<dbReference type="InterPro" id="IPR037518">
    <property type="entry name" value="MPN"/>
</dbReference>
<evidence type="ECO:0000313" key="3">
    <source>
        <dbReference type="Ensembl" id="ENSFCTP00005048649.1"/>
    </source>
</evidence>
<feature type="region of interest" description="Disordered" evidence="1">
    <location>
        <begin position="1"/>
        <end position="95"/>
    </location>
</feature>
<accession>A0ABI7ZNH0</accession>
<dbReference type="Proteomes" id="UP000823872">
    <property type="component" value="Chromosome D1"/>
</dbReference>
<dbReference type="GeneTree" id="ENSGT00950000183073"/>
<dbReference type="PANTHER" id="PTHR10540:SF6">
    <property type="entry name" value="EUKARYOTIC TRANSLATION INITIATION FACTOR 3 SUBUNIT F"/>
    <property type="match status" value="1"/>
</dbReference>
<dbReference type="CDD" id="cd08064">
    <property type="entry name" value="MPN_eIF3f"/>
    <property type="match status" value="1"/>
</dbReference>
<feature type="domain" description="MPN" evidence="2">
    <location>
        <begin position="104"/>
        <end position="234"/>
    </location>
</feature>